<protein>
    <submittedName>
        <fullName evidence="4">Uncharacterized protein</fullName>
    </submittedName>
</protein>
<dbReference type="AlphaFoldDB" id="A0A1L9N7X4"/>
<evidence type="ECO:0000256" key="1">
    <source>
        <dbReference type="ARBA" id="ARBA00023098"/>
    </source>
</evidence>
<dbReference type="OrthoDB" id="5835829at2759"/>
<evidence type="ECO:0000259" key="3">
    <source>
        <dbReference type="Pfam" id="PF06722"/>
    </source>
</evidence>
<evidence type="ECO:0000313" key="4">
    <source>
        <dbReference type="EMBL" id="OJI85321.1"/>
    </source>
</evidence>
<reference evidence="5" key="1">
    <citation type="journal article" date="2017" name="Genome Biol.">
        <title>Comparative genomics reveals high biological diversity and specific adaptations in the industrially and medically important fungal genus Aspergillus.</title>
        <authorList>
            <person name="de Vries R.P."/>
            <person name="Riley R."/>
            <person name="Wiebenga A."/>
            <person name="Aguilar-Osorio G."/>
            <person name="Amillis S."/>
            <person name="Uchima C.A."/>
            <person name="Anderluh G."/>
            <person name="Asadollahi M."/>
            <person name="Askin M."/>
            <person name="Barry K."/>
            <person name="Battaglia E."/>
            <person name="Bayram O."/>
            <person name="Benocci T."/>
            <person name="Braus-Stromeyer S.A."/>
            <person name="Caldana C."/>
            <person name="Canovas D."/>
            <person name="Cerqueira G.C."/>
            <person name="Chen F."/>
            <person name="Chen W."/>
            <person name="Choi C."/>
            <person name="Clum A."/>
            <person name="Dos Santos R.A."/>
            <person name="Damasio A.R."/>
            <person name="Diallinas G."/>
            <person name="Emri T."/>
            <person name="Fekete E."/>
            <person name="Flipphi M."/>
            <person name="Freyberg S."/>
            <person name="Gallo A."/>
            <person name="Gournas C."/>
            <person name="Habgood R."/>
            <person name="Hainaut M."/>
            <person name="Harispe M.L."/>
            <person name="Henrissat B."/>
            <person name="Hilden K.S."/>
            <person name="Hope R."/>
            <person name="Hossain A."/>
            <person name="Karabika E."/>
            <person name="Karaffa L."/>
            <person name="Karanyi Z."/>
            <person name="Krasevec N."/>
            <person name="Kuo A."/>
            <person name="Kusch H."/>
            <person name="LaButti K."/>
            <person name="Lagendijk E.L."/>
            <person name="Lapidus A."/>
            <person name="Levasseur A."/>
            <person name="Lindquist E."/>
            <person name="Lipzen A."/>
            <person name="Logrieco A.F."/>
            <person name="MacCabe A."/>
            <person name="Maekelae M.R."/>
            <person name="Malavazi I."/>
            <person name="Melin P."/>
            <person name="Meyer V."/>
            <person name="Mielnichuk N."/>
            <person name="Miskei M."/>
            <person name="Molnar A.P."/>
            <person name="Mule G."/>
            <person name="Ngan C.Y."/>
            <person name="Orejas M."/>
            <person name="Orosz E."/>
            <person name="Ouedraogo J.P."/>
            <person name="Overkamp K.M."/>
            <person name="Park H.-S."/>
            <person name="Perrone G."/>
            <person name="Piumi F."/>
            <person name="Punt P.J."/>
            <person name="Ram A.F."/>
            <person name="Ramon A."/>
            <person name="Rauscher S."/>
            <person name="Record E."/>
            <person name="Riano-Pachon D.M."/>
            <person name="Robert V."/>
            <person name="Roehrig J."/>
            <person name="Ruller R."/>
            <person name="Salamov A."/>
            <person name="Salih N.S."/>
            <person name="Samson R.A."/>
            <person name="Sandor E."/>
            <person name="Sanguinetti M."/>
            <person name="Schuetze T."/>
            <person name="Sepcic K."/>
            <person name="Shelest E."/>
            <person name="Sherlock G."/>
            <person name="Sophianopoulou V."/>
            <person name="Squina F.M."/>
            <person name="Sun H."/>
            <person name="Susca A."/>
            <person name="Todd R.B."/>
            <person name="Tsang A."/>
            <person name="Unkles S.E."/>
            <person name="van de Wiele N."/>
            <person name="van Rossen-Uffink D."/>
            <person name="Oliveira J.V."/>
            <person name="Vesth T.C."/>
            <person name="Visser J."/>
            <person name="Yu J.-H."/>
            <person name="Zhou M."/>
            <person name="Andersen M.R."/>
            <person name="Archer D.B."/>
            <person name="Baker S.E."/>
            <person name="Benoit I."/>
            <person name="Brakhage A.A."/>
            <person name="Braus G.H."/>
            <person name="Fischer R."/>
            <person name="Frisvad J.C."/>
            <person name="Goldman G.H."/>
            <person name="Houbraken J."/>
            <person name="Oakley B."/>
            <person name="Pocsi I."/>
            <person name="Scazzocchio C."/>
            <person name="Seiboth B."/>
            <person name="vanKuyk P.A."/>
            <person name="Wortman J."/>
            <person name="Dyer P.S."/>
            <person name="Grigoriev I.V."/>
        </authorList>
    </citation>
    <scope>NUCLEOTIDE SEQUENCE [LARGE SCALE GENOMIC DNA]</scope>
    <source>
        <strain evidence="5">CBS 134.48</strain>
    </source>
</reference>
<dbReference type="VEuPathDB" id="FungiDB:ASPTUDRAFT_168925"/>
<feature type="domain" description="Erythromycin biosynthesis protein CIII-like C-terminal" evidence="3">
    <location>
        <begin position="419"/>
        <end position="500"/>
    </location>
</feature>
<accession>A0A1L9N7X4</accession>
<sequence length="800" mass="88554">MSGNKETKLVGDYSKHDECFEDPPPAYSSARNSCVSSEISLFTIEPDFAPEFTNDSRDLENYCAAADEKFSLNPDLAARTSAFIQAFMRPKAQARLVSVGLDEKEPQHTGQITQTRENVTPPPLDIVLMVVEESVRPFLAVAKQLSRDSHRVRIAAAASCEYLVRSQGLDFFAITYDHELPLSMHNMGDAHPSDEAQARLQYLRRVQQSYYEVYHRCWRACIAPYKGDRRPFLADAIIANPMARSHIHCAERLSIPLHIMSALPQTPTRAFAHPHARINPYDGVDQSTSNVLSYALVEESTWNVLTCSSLLSDSILKPINKFRQQILGLMSISPATAGRLMADHELPHTYFCSKVLVPRPNDWSSNHGRSCCCYRPLSGNSMKDIYRLALIIQDAILKKGYRVLLSRDCRRLGELLNSTNVLIIESVPLEWLLPRVALVIHNGSPSSTQLALQYGKPSVIIATTENHLSTAHTIAKIGAGASPLMSRTLTSEGLAQAIAFGLRTDVQQSTQAIKRQVDEEAGLENAIRFFYRSLPSQVQTCGITKHDLAMYQIWNRPSLVISSEAAAVLVQESRIKITDIVLINRCIYKLQAESSASYDGTAKEYWNGFTNAAKDIVTASDLVSMISGRQKDNSTDEERKVKRSVARDVGVGTAKFFGHIALLPFTMNTVTYGVKSVKKHQAQGEKREETDVAATYDIAGDDECDAAASKYPTFGPSREGADPAKQAWQRGSSHIGITAADAEARTGSSATPTANQIQLKNEEHVEAICRRHLDRGFKSPKVADTAFRERVLSAFENGVM</sequence>
<dbReference type="PANTHER" id="PTHR48050">
    <property type="entry name" value="STEROL 3-BETA-GLUCOSYLTRANSFERASE"/>
    <property type="match status" value="1"/>
</dbReference>
<keyword evidence="5" id="KW-1185">Reference proteome</keyword>
<evidence type="ECO:0000313" key="5">
    <source>
        <dbReference type="Proteomes" id="UP000184304"/>
    </source>
</evidence>
<dbReference type="Gene3D" id="3.40.50.2000">
    <property type="entry name" value="Glycogen Phosphorylase B"/>
    <property type="match status" value="2"/>
</dbReference>
<dbReference type="GO" id="GO:0005975">
    <property type="term" value="P:carbohydrate metabolic process"/>
    <property type="evidence" value="ECO:0007669"/>
    <property type="project" value="InterPro"/>
</dbReference>
<dbReference type="InterPro" id="IPR010610">
    <property type="entry name" value="EryCIII-like_C"/>
</dbReference>
<dbReference type="STRING" id="767770.A0A1L9N7X4"/>
<dbReference type="Pfam" id="PF06722">
    <property type="entry name" value="EryCIII-like_C"/>
    <property type="match status" value="1"/>
</dbReference>
<name>A0A1L9N7X4_ASPTC</name>
<feature type="domain" description="Glycosyltransferase family 28 N-terminal" evidence="2">
    <location>
        <begin position="135"/>
        <end position="271"/>
    </location>
</feature>
<dbReference type="InterPro" id="IPR004276">
    <property type="entry name" value="GlycoTrans_28_N"/>
</dbReference>
<dbReference type="GO" id="GO:0035251">
    <property type="term" value="F:UDP-glucosyltransferase activity"/>
    <property type="evidence" value="ECO:0007669"/>
    <property type="project" value="UniProtKB-ARBA"/>
</dbReference>
<dbReference type="InterPro" id="IPR050426">
    <property type="entry name" value="Glycosyltransferase_28"/>
</dbReference>
<dbReference type="PANTHER" id="PTHR48050:SF13">
    <property type="entry name" value="STEROL 3-BETA-GLUCOSYLTRANSFERASE UGT80A2"/>
    <property type="match status" value="1"/>
</dbReference>
<dbReference type="Proteomes" id="UP000184304">
    <property type="component" value="Unassembled WGS sequence"/>
</dbReference>
<gene>
    <name evidence="4" type="ORF">ASPTUDRAFT_168925</name>
</gene>
<dbReference type="SUPFAM" id="SSF53756">
    <property type="entry name" value="UDP-Glycosyltransferase/glycogen phosphorylase"/>
    <property type="match status" value="1"/>
</dbReference>
<proteinExistence type="predicted"/>
<dbReference type="OMA" id="CWRACIA"/>
<dbReference type="GO" id="GO:0006629">
    <property type="term" value="P:lipid metabolic process"/>
    <property type="evidence" value="ECO:0007669"/>
    <property type="project" value="UniProtKB-KW"/>
</dbReference>
<organism evidence="4 5">
    <name type="scientific">Aspergillus tubingensis (strain CBS 134.48)</name>
    <dbReference type="NCBI Taxonomy" id="767770"/>
    <lineage>
        <taxon>Eukaryota</taxon>
        <taxon>Fungi</taxon>
        <taxon>Dikarya</taxon>
        <taxon>Ascomycota</taxon>
        <taxon>Pezizomycotina</taxon>
        <taxon>Eurotiomycetes</taxon>
        <taxon>Eurotiomycetidae</taxon>
        <taxon>Eurotiales</taxon>
        <taxon>Aspergillaceae</taxon>
        <taxon>Aspergillus</taxon>
        <taxon>Aspergillus subgen. Circumdati</taxon>
    </lineage>
</organism>
<dbReference type="EMBL" id="KV878198">
    <property type="protein sequence ID" value="OJI85321.1"/>
    <property type="molecule type" value="Genomic_DNA"/>
</dbReference>
<evidence type="ECO:0000259" key="2">
    <source>
        <dbReference type="Pfam" id="PF03033"/>
    </source>
</evidence>
<keyword evidence="1" id="KW-0443">Lipid metabolism</keyword>
<dbReference type="Pfam" id="PF03033">
    <property type="entry name" value="Glyco_transf_28"/>
    <property type="match status" value="1"/>
</dbReference>